<protein>
    <submittedName>
        <fullName evidence="2">Transposase</fullName>
    </submittedName>
</protein>
<reference evidence="3" key="1">
    <citation type="journal article" date="2019" name="Int. J. Syst. Evol. Microbiol.">
        <title>The Global Catalogue of Microorganisms (GCM) 10K type strain sequencing project: providing services to taxonomists for standard genome sequencing and annotation.</title>
        <authorList>
            <consortium name="The Broad Institute Genomics Platform"/>
            <consortium name="The Broad Institute Genome Sequencing Center for Infectious Disease"/>
            <person name="Wu L."/>
            <person name="Ma J."/>
        </authorList>
    </citation>
    <scope>NUCLEOTIDE SEQUENCE [LARGE SCALE GENOMIC DNA]</scope>
    <source>
        <strain evidence="3">CGMCC 4.6946</strain>
    </source>
</reference>
<dbReference type="InterPro" id="IPR025161">
    <property type="entry name" value="IS402-like_dom"/>
</dbReference>
<dbReference type="Pfam" id="PF13340">
    <property type="entry name" value="DUF4096"/>
    <property type="match status" value="1"/>
</dbReference>
<proteinExistence type="predicted"/>
<evidence type="ECO:0000259" key="1">
    <source>
        <dbReference type="Pfam" id="PF13340"/>
    </source>
</evidence>
<dbReference type="EMBL" id="JBHSIW010000036">
    <property type="protein sequence ID" value="MFC4905637.1"/>
    <property type="molecule type" value="Genomic_DNA"/>
</dbReference>
<dbReference type="Proteomes" id="UP001595797">
    <property type="component" value="Unassembled WGS sequence"/>
</dbReference>
<accession>A0ABV9TNJ5</accession>
<organism evidence="2 3">
    <name type="scientific">Kocuria oceani</name>
    <dbReference type="NCBI Taxonomy" id="988827"/>
    <lineage>
        <taxon>Bacteria</taxon>
        <taxon>Bacillati</taxon>
        <taxon>Actinomycetota</taxon>
        <taxon>Actinomycetes</taxon>
        <taxon>Micrococcales</taxon>
        <taxon>Micrococcaceae</taxon>
        <taxon>Kocuria</taxon>
    </lineage>
</organism>
<evidence type="ECO:0000313" key="3">
    <source>
        <dbReference type="Proteomes" id="UP001595797"/>
    </source>
</evidence>
<feature type="domain" description="Insertion element IS402-like" evidence="1">
    <location>
        <begin position="7"/>
        <end position="61"/>
    </location>
</feature>
<gene>
    <name evidence="2" type="ORF">ACFPCS_18945</name>
</gene>
<comment type="caution">
    <text evidence="2">The sequence shown here is derived from an EMBL/GenBank/DDBJ whole genome shotgun (WGS) entry which is preliminary data.</text>
</comment>
<evidence type="ECO:0000313" key="2">
    <source>
        <dbReference type="EMBL" id="MFC4905637.1"/>
    </source>
</evidence>
<sequence length="102" mass="10890">MMGNPVPDSLWERAEPLLPACPPRRYRHPGRRRADDPAVLTGVVFVLKTGICWNQLPRESLGVPGVGCALVLSTTAALSGHGRTPGSGSLLGVVPGLLQWFH</sequence>
<dbReference type="RefSeq" id="WP_277552259.1">
    <property type="nucleotide sequence ID" value="NZ_JARAMH010000025.1"/>
</dbReference>
<name>A0ABV9TNJ5_9MICC</name>
<keyword evidence="3" id="KW-1185">Reference proteome</keyword>